<evidence type="ECO:0000256" key="1">
    <source>
        <dbReference type="ARBA" id="ARBA00008857"/>
    </source>
</evidence>
<keyword evidence="6" id="KW-1185">Reference proteome</keyword>
<name>A0A0F0CNB0_9BACT</name>
<dbReference type="Pfam" id="PF00589">
    <property type="entry name" value="Phage_integrase"/>
    <property type="match status" value="1"/>
</dbReference>
<comment type="similarity">
    <text evidence="1">Belongs to the 'phage' integrase family.</text>
</comment>
<dbReference type="EMBL" id="JYNY01000555">
    <property type="protein sequence ID" value="KJJ83499.1"/>
    <property type="molecule type" value="Genomic_DNA"/>
</dbReference>
<gene>
    <name evidence="5" type="ORF">OMAG_002635</name>
</gene>
<organism evidence="5 6">
    <name type="scientific">Candidatus Omnitrophus magneticus</name>
    <dbReference type="NCBI Taxonomy" id="1609969"/>
    <lineage>
        <taxon>Bacteria</taxon>
        <taxon>Pseudomonadati</taxon>
        <taxon>Candidatus Omnitrophota</taxon>
        <taxon>Candidatus Omnitrophus</taxon>
    </lineage>
</organism>
<dbReference type="Proteomes" id="UP000033428">
    <property type="component" value="Unassembled WGS sequence"/>
</dbReference>
<proteinExistence type="inferred from homology"/>
<reference evidence="5 6" key="1">
    <citation type="submission" date="2015-02" db="EMBL/GenBank/DDBJ databases">
        <title>Single-cell genomics of uncultivated deep-branching MTB reveals a conserved set of magnetosome genes.</title>
        <authorList>
            <person name="Kolinko S."/>
            <person name="Richter M."/>
            <person name="Glockner F.O."/>
            <person name="Brachmann A."/>
            <person name="Schuler D."/>
        </authorList>
    </citation>
    <scope>NUCLEOTIDE SEQUENCE [LARGE SCALE GENOMIC DNA]</scope>
    <source>
        <strain evidence="5">SKK-01</strain>
    </source>
</reference>
<dbReference type="PROSITE" id="PS51898">
    <property type="entry name" value="TYR_RECOMBINASE"/>
    <property type="match status" value="1"/>
</dbReference>
<feature type="domain" description="Tyr recombinase" evidence="4">
    <location>
        <begin position="91"/>
        <end position="251"/>
    </location>
</feature>
<dbReference type="GO" id="GO:0003677">
    <property type="term" value="F:DNA binding"/>
    <property type="evidence" value="ECO:0007669"/>
    <property type="project" value="UniProtKB-KW"/>
</dbReference>
<comment type="caution">
    <text evidence="5">The sequence shown here is derived from an EMBL/GenBank/DDBJ whole genome shotgun (WGS) entry which is preliminary data.</text>
</comment>
<dbReference type="PATRIC" id="fig|1609969.3.peg.2829"/>
<evidence type="ECO:0000256" key="3">
    <source>
        <dbReference type="ARBA" id="ARBA00023172"/>
    </source>
</evidence>
<dbReference type="PANTHER" id="PTHR30349:SF41">
    <property type="entry name" value="INTEGRASE_RECOMBINASE PROTEIN MJ0367-RELATED"/>
    <property type="match status" value="1"/>
</dbReference>
<dbReference type="Gene3D" id="1.10.443.10">
    <property type="entry name" value="Intergrase catalytic core"/>
    <property type="match status" value="2"/>
</dbReference>
<dbReference type="InterPro" id="IPR011010">
    <property type="entry name" value="DNA_brk_join_enz"/>
</dbReference>
<accession>A0A0F0CNB0</accession>
<dbReference type="SUPFAM" id="SSF56349">
    <property type="entry name" value="DNA breaking-rejoining enzymes"/>
    <property type="match status" value="1"/>
</dbReference>
<dbReference type="InterPro" id="IPR013762">
    <property type="entry name" value="Integrase-like_cat_sf"/>
</dbReference>
<keyword evidence="3" id="KW-0233">DNA recombination</keyword>
<dbReference type="InterPro" id="IPR002104">
    <property type="entry name" value="Integrase_catalytic"/>
</dbReference>
<dbReference type="GO" id="GO:0015074">
    <property type="term" value="P:DNA integration"/>
    <property type="evidence" value="ECO:0007669"/>
    <property type="project" value="InterPro"/>
</dbReference>
<evidence type="ECO:0000259" key="4">
    <source>
        <dbReference type="PROSITE" id="PS51898"/>
    </source>
</evidence>
<evidence type="ECO:0000256" key="2">
    <source>
        <dbReference type="ARBA" id="ARBA00023125"/>
    </source>
</evidence>
<dbReference type="AlphaFoldDB" id="A0A0F0CNB0"/>
<dbReference type="CDD" id="cd00397">
    <property type="entry name" value="DNA_BRE_C"/>
    <property type="match status" value="1"/>
</dbReference>
<evidence type="ECO:0000313" key="5">
    <source>
        <dbReference type="EMBL" id="KJJ83499.1"/>
    </source>
</evidence>
<protein>
    <submittedName>
        <fullName evidence="5">Integrase, catalytic core, phage domain protein</fullName>
    </submittedName>
</protein>
<dbReference type="InterPro" id="IPR050090">
    <property type="entry name" value="Tyrosine_recombinase_XerCD"/>
</dbReference>
<evidence type="ECO:0000313" key="6">
    <source>
        <dbReference type="Proteomes" id="UP000033428"/>
    </source>
</evidence>
<dbReference type="GO" id="GO:0006310">
    <property type="term" value="P:DNA recombination"/>
    <property type="evidence" value="ECO:0007669"/>
    <property type="project" value="UniProtKB-KW"/>
</dbReference>
<sequence length="254" mass="28596">MCYHSIMEGKFMEIKIKIFQEALKDKVSTNTLKSYTTILRMILDGKLEVKSKARHDQASAVLTKAKEIGLDVDYTLTKWSKRGDKNIKKNIIDKLIDNDKLNKILTACPNTDKGNELRLAILISYNSGLRLSEVLALKPTDIVLNGYIRLNIQGKGEKYRTTYLNKSANINLDNFNGFNINIGYVEANITRIALKTGINFTFHSLRHTFATTLLKGKVSLPKISKLLGHADISTTAIYLHTLDEVDDAMKNLGF</sequence>
<keyword evidence="2" id="KW-0238">DNA-binding</keyword>
<dbReference type="PANTHER" id="PTHR30349">
    <property type="entry name" value="PHAGE INTEGRASE-RELATED"/>
    <property type="match status" value="1"/>
</dbReference>